<keyword evidence="3" id="KW-1185">Reference proteome</keyword>
<gene>
    <name evidence="2" type="ORF">H9L15_07790</name>
</gene>
<proteinExistence type="predicted"/>
<dbReference type="Proteomes" id="UP000516134">
    <property type="component" value="Chromosome"/>
</dbReference>
<keyword evidence="2" id="KW-0540">Nuclease</keyword>
<keyword evidence="2" id="KW-0378">Hydrolase</keyword>
<dbReference type="EMBL" id="CP060780">
    <property type="protein sequence ID" value="QNP42272.1"/>
    <property type="molecule type" value="Genomic_DNA"/>
</dbReference>
<reference evidence="2 3" key="1">
    <citation type="submission" date="2020-08" db="EMBL/GenBank/DDBJ databases">
        <title>Genome sequence of Sphingomonas daechungensis KACC 18115T.</title>
        <authorList>
            <person name="Hyun D.-W."/>
            <person name="Bae J.-W."/>
        </authorList>
    </citation>
    <scope>NUCLEOTIDE SEQUENCE [LARGE SCALE GENOMIC DNA]</scope>
    <source>
        <strain evidence="2 3">KACC 18115</strain>
    </source>
</reference>
<evidence type="ECO:0000259" key="1">
    <source>
        <dbReference type="Pfam" id="PF01844"/>
    </source>
</evidence>
<accession>A0ABX6SXF1</accession>
<feature type="domain" description="HNH" evidence="1">
    <location>
        <begin position="35"/>
        <end position="84"/>
    </location>
</feature>
<dbReference type="Pfam" id="PF01844">
    <property type="entry name" value="HNH"/>
    <property type="match status" value="1"/>
</dbReference>
<protein>
    <submittedName>
        <fullName evidence="2">HNH endonuclease</fullName>
    </submittedName>
</protein>
<organism evidence="2 3">
    <name type="scientific">Sphingomonas daechungensis</name>
    <dbReference type="NCBI Taxonomy" id="1176646"/>
    <lineage>
        <taxon>Bacteria</taxon>
        <taxon>Pseudomonadati</taxon>
        <taxon>Pseudomonadota</taxon>
        <taxon>Alphaproteobacteria</taxon>
        <taxon>Sphingomonadales</taxon>
        <taxon>Sphingomonadaceae</taxon>
        <taxon>Sphingomonas</taxon>
    </lineage>
</organism>
<keyword evidence="2" id="KW-0255">Endonuclease</keyword>
<dbReference type="Gene3D" id="1.10.30.50">
    <property type="match status" value="1"/>
</dbReference>
<name>A0ABX6SXF1_9SPHN</name>
<dbReference type="GO" id="GO:0004519">
    <property type="term" value="F:endonuclease activity"/>
    <property type="evidence" value="ECO:0007669"/>
    <property type="project" value="UniProtKB-KW"/>
</dbReference>
<evidence type="ECO:0000313" key="2">
    <source>
        <dbReference type="EMBL" id="QNP42272.1"/>
    </source>
</evidence>
<evidence type="ECO:0000313" key="3">
    <source>
        <dbReference type="Proteomes" id="UP000516134"/>
    </source>
</evidence>
<dbReference type="InterPro" id="IPR002711">
    <property type="entry name" value="HNH"/>
</dbReference>
<dbReference type="RefSeq" id="WP_187713705.1">
    <property type="nucleotide sequence ID" value="NZ_BAABJC010000001.1"/>
</dbReference>
<sequence length="115" mass="13294">MTGSIIIRYVNPWKFRRDQNAQRLTAIRGRDGDNCRRCKRPMQFDLPTGHDMLPRVEMIVPVSAGGSEELDNLCLTHVRCNAKHGCDTAEVKERARIKNESDLFAKSKQKRRRRA</sequence>